<dbReference type="Gene3D" id="3.40.630.30">
    <property type="match status" value="1"/>
</dbReference>
<dbReference type="RefSeq" id="WP_108436603.1">
    <property type="nucleotide sequence ID" value="NZ_CP028918.1"/>
</dbReference>
<organism evidence="4 5">
    <name type="scientific">Paragemmobacter aquarius</name>
    <dbReference type="NCBI Taxonomy" id="2169400"/>
    <lineage>
        <taxon>Bacteria</taxon>
        <taxon>Pseudomonadati</taxon>
        <taxon>Pseudomonadota</taxon>
        <taxon>Alphaproteobacteria</taxon>
        <taxon>Rhodobacterales</taxon>
        <taxon>Paracoccaceae</taxon>
        <taxon>Paragemmobacter</taxon>
    </lineage>
</organism>
<reference evidence="4 5" key="1">
    <citation type="submission" date="2018-04" db="EMBL/GenBank/DDBJ databases">
        <title>Genome sequencing of Gemmobacter.</title>
        <authorList>
            <person name="Yi H."/>
            <person name="Baek M.-G."/>
        </authorList>
    </citation>
    <scope>NUCLEOTIDE SEQUENCE [LARGE SCALE GENOMIC DNA]</scope>
    <source>
        <strain evidence="4 5">HYN0069</strain>
    </source>
</reference>
<keyword evidence="1 4" id="KW-0808">Transferase</keyword>
<dbReference type="EMBL" id="CP028918">
    <property type="protein sequence ID" value="AWB49786.1"/>
    <property type="molecule type" value="Genomic_DNA"/>
</dbReference>
<dbReference type="OrthoDB" id="7992078at2"/>
<dbReference type="InterPro" id="IPR016181">
    <property type="entry name" value="Acyl_CoA_acyltransferase"/>
</dbReference>
<dbReference type="KEGG" id="geh:HYN69_15890"/>
<evidence type="ECO:0000313" key="4">
    <source>
        <dbReference type="EMBL" id="AWB49786.1"/>
    </source>
</evidence>
<dbReference type="InterPro" id="IPR000182">
    <property type="entry name" value="GNAT_dom"/>
</dbReference>
<dbReference type="Pfam" id="PF00583">
    <property type="entry name" value="Acetyltransf_1"/>
    <property type="match status" value="1"/>
</dbReference>
<dbReference type="PROSITE" id="PS51186">
    <property type="entry name" value="GNAT"/>
    <property type="match status" value="1"/>
</dbReference>
<protein>
    <submittedName>
        <fullName evidence="4">GNAT family N-acetyltransferase</fullName>
    </submittedName>
</protein>
<dbReference type="PANTHER" id="PTHR43877">
    <property type="entry name" value="AMINOALKYLPHOSPHONATE N-ACETYLTRANSFERASE-RELATED-RELATED"/>
    <property type="match status" value="1"/>
</dbReference>
<evidence type="ECO:0000256" key="1">
    <source>
        <dbReference type="ARBA" id="ARBA00022679"/>
    </source>
</evidence>
<keyword evidence="2" id="KW-0012">Acyltransferase</keyword>
<dbReference type="PANTHER" id="PTHR43877:SF2">
    <property type="entry name" value="AMINOALKYLPHOSPHONATE N-ACETYLTRANSFERASE-RELATED"/>
    <property type="match status" value="1"/>
</dbReference>
<dbReference type="CDD" id="cd04301">
    <property type="entry name" value="NAT_SF"/>
    <property type="match status" value="1"/>
</dbReference>
<dbReference type="Proteomes" id="UP000244496">
    <property type="component" value="Chromosome"/>
</dbReference>
<dbReference type="GO" id="GO:0016747">
    <property type="term" value="F:acyltransferase activity, transferring groups other than amino-acyl groups"/>
    <property type="evidence" value="ECO:0007669"/>
    <property type="project" value="InterPro"/>
</dbReference>
<feature type="domain" description="N-acetyltransferase" evidence="3">
    <location>
        <begin position="1"/>
        <end position="159"/>
    </location>
</feature>
<dbReference type="SUPFAM" id="SSF55729">
    <property type="entry name" value="Acyl-CoA N-acyltransferases (Nat)"/>
    <property type="match status" value="1"/>
</dbReference>
<evidence type="ECO:0000256" key="2">
    <source>
        <dbReference type="ARBA" id="ARBA00023315"/>
    </source>
</evidence>
<dbReference type="InterPro" id="IPR050832">
    <property type="entry name" value="Bact_Acetyltransf"/>
</dbReference>
<proteinExistence type="predicted"/>
<name>A0A2S0UPP9_9RHOB</name>
<dbReference type="AlphaFoldDB" id="A0A2S0UPP9"/>
<evidence type="ECO:0000313" key="5">
    <source>
        <dbReference type="Proteomes" id="UP000244496"/>
    </source>
</evidence>
<evidence type="ECO:0000259" key="3">
    <source>
        <dbReference type="PROSITE" id="PS51186"/>
    </source>
</evidence>
<sequence length="159" mass="16821">MIRTLHPATDLPAVAAFLAEAADYWLLAEGAAPGPTAAADFFTDAPPGCDPARSHHLGLFHENRLSGLAELSFGFPAAGDAYLGLLILTPRLRGQGLGRGLLAEVESRARNAGAGALYLAVLDANPRGAAFWAREGFTRTGVSREDEHGHTIRRLVKPL</sequence>
<keyword evidence="5" id="KW-1185">Reference proteome</keyword>
<accession>A0A2S0UPP9</accession>
<gene>
    <name evidence="4" type="ORF">HYN69_15890</name>
</gene>